<evidence type="ECO:0000256" key="1">
    <source>
        <dbReference type="ARBA" id="ARBA00022801"/>
    </source>
</evidence>
<dbReference type="PANTHER" id="PTHR48081:SF6">
    <property type="entry name" value="PEPTIDASE S9 PROLYL OLIGOPEPTIDASE CATALYTIC DOMAIN-CONTAINING PROTEIN"/>
    <property type="match status" value="1"/>
</dbReference>
<keyword evidence="1" id="KW-0378">Hydrolase</keyword>
<comment type="caution">
    <text evidence="4">The sequence shown here is derived from an EMBL/GenBank/DDBJ whole genome shotgun (WGS) entry which is preliminary data.</text>
</comment>
<dbReference type="SUPFAM" id="SSF53474">
    <property type="entry name" value="alpha/beta-Hydrolases"/>
    <property type="match status" value="1"/>
</dbReference>
<evidence type="ECO:0000313" key="5">
    <source>
        <dbReference type="Proteomes" id="UP000745859"/>
    </source>
</evidence>
<dbReference type="InterPro" id="IPR002925">
    <property type="entry name" value="Dienelactn_hydro"/>
</dbReference>
<dbReference type="Pfam" id="PF01738">
    <property type="entry name" value="DLH"/>
    <property type="match status" value="1"/>
</dbReference>
<dbReference type="Proteomes" id="UP000745859">
    <property type="component" value="Unassembled WGS sequence"/>
</dbReference>
<proteinExistence type="predicted"/>
<dbReference type="EMBL" id="JAASQL010000001">
    <property type="protein sequence ID" value="NIJ44640.1"/>
    <property type="molecule type" value="Genomic_DNA"/>
</dbReference>
<organism evidence="4 5">
    <name type="scientific">Wenyingzhuangia heitensis</name>
    <dbReference type="NCBI Taxonomy" id="1487859"/>
    <lineage>
        <taxon>Bacteria</taxon>
        <taxon>Pseudomonadati</taxon>
        <taxon>Bacteroidota</taxon>
        <taxon>Flavobacteriia</taxon>
        <taxon>Flavobacteriales</taxon>
        <taxon>Flavobacteriaceae</taxon>
        <taxon>Wenyingzhuangia</taxon>
    </lineage>
</organism>
<accession>A0ABX0U714</accession>
<dbReference type="PANTHER" id="PTHR48081">
    <property type="entry name" value="AB HYDROLASE SUPERFAMILY PROTEIN C4A8.06C"/>
    <property type="match status" value="1"/>
</dbReference>
<feature type="domain" description="Dienelactone hydrolase" evidence="3">
    <location>
        <begin position="91"/>
        <end position="266"/>
    </location>
</feature>
<dbReference type="Gene3D" id="3.40.50.1820">
    <property type="entry name" value="alpha/beta hydrolase"/>
    <property type="match status" value="1"/>
</dbReference>
<evidence type="ECO:0000313" key="4">
    <source>
        <dbReference type="EMBL" id="NIJ44640.1"/>
    </source>
</evidence>
<sequence>MLKKLIFVFVLFTLFAQAQEIVKLPYKKVEGLIWKGKEVTYVTDIPRVANISKPSIQIFKPKKEINTGTAVIILPGGGMTINSILTEGTMVADWLVKKGVTAVVLKYRLKPTKKGKDFADFKKKNRISYQQKKEIHQKLFPASIDDALNAITYARNNAKKLSVNPNKIGVMGFSAGGAVTMGVGYNYTEKNRPNFIAPIYPWTSEYPVQEPKQDAPPLFIVCASNDPLKLATGSIDLYTSYKENNKDAELHMYAKGKHGFGMTTQNLPSDTWIERFYDWAVSEKLIETVQ</sequence>
<gene>
    <name evidence="4" type="ORF">FHR24_001079</name>
</gene>
<dbReference type="InterPro" id="IPR029058">
    <property type="entry name" value="AB_hydrolase_fold"/>
</dbReference>
<protein>
    <submittedName>
        <fullName evidence="4">Acetyl esterase/lipase</fullName>
    </submittedName>
</protein>
<evidence type="ECO:0000259" key="3">
    <source>
        <dbReference type="Pfam" id="PF01738"/>
    </source>
</evidence>
<evidence type="ECO:0000256" key="2">
    <source>
        <dbReference type="SAM" id="SignalP"/>
    </source>
</evidence>
<name>A0ABX0U714_9FLAO</name>
<dbReference type="InterPro" id="IPR050300">
    <property type="entry name" value="GDXG_lipolytic_enzyme"/>
</dbReference>
<feature type="signal peptide" evidence="2">
    <location>
        <begin position="1"/>
        <end position="18"/>
    </location>
</feature>
<feature type="chain" id="PRO_5046128547" evidence="2">
    <location>
        <begin position="19"/>
        <end position="290"/>
    </location>
</feature>
<keyword evidence="2" id="KW-0732">Signal</keyword>
<keyword evidence="5" id="KW-1185">Reference proteome</keyword>
<reference evidence="4 5" key="1">
    <citation type="submission" date="2020-03" db="EMBL/GenBank/DDBJ databases">
        <title>Genomic Encyclopedia of Type Strains, Phase IV (KMG-IV): sequencing the most valuable type-strain genomes for metagenomic binning, comparative biology and taxonomic classification.</title>
        <authorList>
            <person name="Goeker M."/>
        </authorList>
    </citation>
    <scope>NUCLEOTIDE SEQUENCE [LARGE SCALE GENOMIC DNA]</scope>
    <source>
        <strain evidence="4 5">DSM 101599</strain>
    </source>
</reference>